<feature type="non-terminal residue" evidence="1">
    <location>
        <position position="94"/>
    </location>
</feature>
<name>A0A2W4WFP8_9CYAN</name>
<evidence type="ECO:0000313" key="1">
    <source>
        <dbReference type="EMBL" id="PZO43944.1"/>
    </source>
</evidence>
<comment type="caution">
    <text evidence="1">The sequence shown here is derived from an EMBL/GenBank/DDBJ whole genome shotgun (WGS) entry which is preliminary data.</text>
</comment>
<dbReference type="AlphaFoldDB" id="A0A2W4WFP8"/>
<reference evidence="2" key="1">
    <citation type="submission" date="2018-04" db="EMBL/GenBank/DDBJ databases">
        <authorList>
            <person name="Cornet L."/>
        </authorList>
    </citation>
    <scope>NUCLEOTIDE SEQUENCE [LARGE SCALE GENOMIC DNA]</scope>
</reference>
<gene>
    <name evidence="1" type="ORF">DCF15_22330</name>
</gene>
<protein>
    <submittedName>
        <fullName evidence="1">Putative baseplate assembly protein</fullName>
    </submittedName>
</protein>
<evidence type="ECO:0000313" key="2">
    <source>
        <dbReference type="Proteomes" id="UP000249794"/>
    </source>
</evidence>
<proteinExistence type="predicted"/>
<accession>A0A2W4WFP8</accession>
<dbReference type="Proteomes" id="UP000249794">
    <property type="component" value="Unassembled WGS sequence"/>
</dbReference>
<organism evidence="1 2">
    <name type="scientific">Phormidesmis priestleyi</name>
    <dbReference type="NCBI Taxonomy" id="268141"/>
    <lineage>
        <taxon>Bacteria</taxon>
        <taxon>Bacillati</taxon>
        <taxon>Cyanobacteriota</taxon>
        <taxon>Cyanophyceae</taxon>
        <taxon>Leptolyngbyales</taxon>
        <taxon>Leptolyngbyaceae</taxon>
        <taxon>Phormidesmis</taxon>
    </lineage>
</organism>
<sequence length="94" mass="10503">MIELFAWLTDTLLYRANLIPERQRLAFLRLLGMGLRPAIPATGIVSISRDDAFARNVTLQPYATLKGPVPFETQGEITVLPVTAQAFYKRSLTP</sequence>
<reference evidence="1 2" key="2">
    <citation type="submission" date="2018-06" db="EMBL/GenBank/DDBJ databases">
        <title>Metagenomic assembly of (sub)arctic Cyanobacteria and their associated microbiome from non-axenic cultures.</title>
        <authorList>
            <person name="Baurain D."/>
        </authorList>
    </citation>
    <scope>NUCLEOTIDE SEQUENCE [LARGE SCALE GENOMIC DNA]</scope>
    <source>
        <strain evidence="1">ULC027bin1</strain>
    </source>
</reference>
<dbReference type="EMBL" id="QBMP01000394">
    <property type="protein sequence ID" value="PZO43944.1"/>
    <property type="molecule type" value="Genomic_DNA"/>
</dbReference>